<dbReference type="CDD" id="cd00732">
    <property type="entry name" value="CheW"/>
    <property type="match status" value="1"/>
</dbReference>
<feature type="domain" description="CheW-like" evidence="1">
    <location>
        <begin position="9"/>
        <end position="153"/>
    </location>
</feature>
<reference evidence="2 3" key="1">
    <citation type="submission" date="2019-04" db="EMBL/GenBank/DDBJ databases">
        <title>Isolation and culture of sulfate reducing bacteria from the cold seep of the South China Sea.</title>
        <authorList>
            <person name="Sun C."/>
            <person name="Liu R."/>
        </authorList>
    </citation>
    <scope>NUCLEOTIDE SEQUENCE [LARGE SCALE GENOMIC DNA]</scope>
    <source>
        <strain evidence="2 3">CS1</strain>
    </source>
</reference>
<protein>
    <submittedName>
        <fullName evidence="2">Chemotaxis protein CheW</fullName>
    </submittedName>
</protein>
<dbReference type="InterPro" id="IPR036061">
    <property type="entry name" value="CheW-like_dom_sf"/>
</dbReference>
<dbReference type="PANTHER" id="PTHR22617">
    <property type="entry name" value="CHEMOTAXIS SENSOR HISTIDINE KINASE-RELATED"/>
    <property type="match status" value="1"/>
</dbReference>
<accession>A0ABX6NHG7</accession>
<dbReference type="RefSeq" id="WP_171267733.1">
    <property type="nucleotide sequence ID" value="NZ_CP039543.1"/>
</dbReference>
<sequence>MSEDVTTDRNQYLTFTLEDELFALDIFSVREVLEFTSITRVPRTPEYMRGIINVRGNAVPVIDLNMKFGRTRTSQTISTAIIIVEVELEGESTIIGALADSVQEVFELKEDQIDPPPKMGTSIRTDFIRGMGKHGDGFIMLLDIDKIFSSEELSTLQSVACGQRPSEAIMAE</sequence>
<dbReference type="InterPro" id="IPR002545">
    <property type="entry name" value="CheW-lke_dom"/>
</dbReference>
<dbReference type="Proteomes" id="UP000503251">
    <property type="component" value="Chromosome"/>
</dbReference>
<dbReference type="PANTHER" id="PTHR22617:SF41">
    <property type="entry name" value="CHEMOTAXIS SIGNAL TRANSDUCTION SYSTEM ADAPTOR PROTEIN CHEW"/>
    <property type="match status" value="1"/>
</dbReference>
<evidence type="ECO:0000313" key="3">
    <source>
        <dbReference type="Proteomes" id="UP000503251"/>
    </source>
</evidence>
<dbReference type="InterPro" id="IPR039315">
    <property type="entry name" value="CheW"/>
</dbReference>
<evidence type="ECO:0000313" key="2">
    <source>
        <dbReference type="EMBL" id="QJT10082.1"/>
    </source>
</evidence>
<dbReference type="Pfam" id="PF01584">
    <property type="entry name" value="CheW"/>
    <property type="match status" value="1"/>
</dbReference>
<dbReference type="SUPFAM" id="SSF50341">
    <property type="entry name" value="CheW-like"/>
    <property type="match status" value="1"/>
</dbReference>
<organism evidence="2 3">
    <name type="scientific">Oceanidesulfovibrio marinus</name>
    <dbReference type="NCBI Taxonomy" id="370038"/>
    <lineage>
        <taxon>Bacteria</taxon>
        <taxon>Pseudomonadati</taxon>
        <taxon>Thermodesulfobacteriota</taxon>
        <taxon>Desulfovibrionia</taxon>
        <taxon>Desulfovibrionales</taxon>
        <taxon>Desulfovibrionaceae</taxon>
        <taxon>Oceanidesulfovibrio</taxon>
    </lineage>
</organism>
<dbReference type="PROSITE" id="PS50851">
    <property type="entry name" value="CHEW"/>
    <property type="match status" value="1"/>
</dbReference>
<name>A0ABX6NHG7_9BACT</name>
<dbReference type="EMBL" id="CP039543">
    <property type="protein sequence ID" value="QJT10082.1"/>
    <property type="molecule type" value="Genomic_DNA"/>
</dbReference>
<keyword evidence="3" id="KW-1185">Reference proteome</keyword>
<evidence type="ECO:0000259" key="1">
    <source>
        <dbReference type="PROSITE" id="PS50851"/>
    </source>
</evidence>
<dbReference type="SMART" id="SM00260">
    <property type="entry name" value="CheW"/>
    <property type="match status" value="1"/>
</dbReference>
<proteinExistence type="predicted"/>
<gene>
    <name evidence="2" type="ORF">E8L03_14600</name>
</gene>
<dbReference type="Gene3D" id="2.30.30.40">
    <property type="entry name" value="SH3 Domains"/>
    <property type="match status" value="1"/>
</dbReference>
<dbReference type="Gene3D" id="2.40.50.180">
    <property type="entry name" value="CheA-289, Domain 4"/>
    <property type="match status" value="1"/>
</dbReference>